<dbReference type="GeneTree" id="ENSGT00940000165023"/>
<dbReference type="Gene3D" id="3.60.10.10">
    <property type="entry name" value="Endonuclease/exonuclease/phosphatase"/>
    <property type="match status" value="1"/>
</dbReference>
<organism evidence="2 3">
    <name type="scientific">Leptobrachium leishanense</name>
    <name type="common">Leishan spiny toad</name>
    <dbReference type="NCBI Taxonomy" id="445787"/>
    <lineage>
        <taxon>Eukaryota</taxon>
        <taxon>Metazoa</taxon>
        <taxon>Chordata</taxon>
        <taxon>Craniata</taxon>
        <taxon>Vertebrata</taxon>
        <taxon>Euteleostomi</taxon>
        <taxon>Amphibia</taxon>
        <taxon>Batrachia</taxon>
        <taxon>Anura</taxon>
        <taxon>Pelobatoidea</taxon>
        <taxon>Megophryidae</taxon>
        <taxon>Leptobrachium</taxon>
    </lineage>
</organism>
<dbReference type="GO" id="GO:0003824">
    <property type="term" value="F:catalytic activity"/>
    <property type="evidence" value="ECO:0007669"/>
    <property type="project" value="InterPro"/>
</dbReference>
<dbReference type="PROSITE" id="PS50878">
    <property type="entry name" value="RT_POL"/>
    <property type="match status" value="1"/>
</dbReference>
<dbReference type="PANTHER" id="PTHR31635:SF196">
    <property type="entry name" value="REVERSE TRANSCRIPTASE DOMAIN-CONTAINING PROTEIN-RELATED"/>
    <property type="match status" value="1"/>
</dbReference>
<dbReference type="Ensembl" id="ENSLLET00000046092.1">
    <property type="protein sequence ID" value="ENSLLEP00000044313.1"/>
    <property type="gene ID" value="ENSLLEG00000028158.1"/>
</dbReference>
<dbReference type="InterPro" id="IPR000477">
    <property type="entry name" value="RT_dom"/>
</dbReference>
<dbReference type="CDD" id="cd01650">
    <property type="entry name" value="RT_nLTR_like"/>
    <property type="match status" value="1"/>
</dbReference>
<dbReference type="PANTHER" id="PTHR31635">
    <property type="entry name" value="REVERSE TRANSCRIPTASE DOMAIN-CONTAINING PROTEIN-RELATED"/>
    <property type="match status" value="1"/>
</dbReference>
<protein>
    <recommendedName>
        <fullName evidence="1">Reverse transcriptase domain-containing protein</fullName>
    </recommendedName>
</protein>
<dbReference type="Pfam" id="PF03372">
    <property type="entry name" value="Exo_endo_phos"/>
    <property type="match status" value="1"/>
</dbReference>
<dbReference type="CDD" id="cd09076">
    <property type="entry name" value="L1-EN"/>
    <property type="match status" value="1"/>
</dbReference>
<dbReference type="InterPro" id="IPR036691">
    <property type="entry name" value="Endo/exonu/phosph_ase_sf"/>
</dbReference>
<sequence length="1256" mass="142260">MFAPRDLRLTSYNVRGLNTPEKRSKLFGELRSMRTSVALLQETHFRLGSAQALQHPDYPLGYFGSYSEGKSRGVAILISCLIPFEVEDTLTDPSGRYIFVKGRIAGTFYTFSSIYLPNIAQHRSLQRILTSLRDFQKGCLYVGGDLNVPLDPRVDTSTRVSGVPQSTICHIRRTLDSLRLVDSWRSLNPLDREYTYFSTVHCTYSRLDYLLVSHHCFSDVVDTHIGIRTWSDHAPVTLTIKSPLFRPRTGSWRLNSSLLLDTQFCRDVSIAIQNYFAENVTPGMSRTVVWEAHKAVLRGVIIAKATALKKTRQTNISDLLTRLRPLELEHATTGSTAVYDQILTLRRELQQTLTDDARHMALRAKSFFALRENKPGRLLARILRRRRELAYIPRITTSQTTTTSHPAEILQAFRNFYQTLYSPPEDRSSLMPEGCLRTHLAAKIGARLTAVQAEALGSPIIAGEITTALKSSKNGKTPGPDGFPVEYFKKFASDLHPHLLATFNAIREGTELPDSALMAHITVLPKSGRDPLLCDSYRPISLINADVKLLAKILATRLKTHLPSLVGSDQVGFIPGRMARDATTRALDAIRVARNSDTPLLLLSTDAEKAFDKVDWQYLFGTLEEMGVGRGFLTWLQALYRNPTARVRVNGALSHPVSIRRGTRQGCPLSPLLFALSLEPLLQSIRCNPHITGVKGRALTHKVAAYADDLLFFVTEPQTSLVAILQELNVYGTQAGLTINKHKSEMLDISLTQVQATWVSRSFQFRWCDGRMKYLGIWLTTNPSKLYDYNFLTLLTTIKSDLLQWQTKYISWLGRVNVLKMNILPRILYTMQAIPKVLPSSFFATLRSMFTTFVWPRSRPRVRLDTLSLPKNGGGLALPDIRSYYYATHMARVLDWMQLASEQRWRDLEEEAGRPLWTLPWLLADLGGLNIDRDSAVHATLRLWHQIRVRFTLSSAPSPLLPLEHNPEFAPGVRETLRQRLTQGTRVSALSVLRDGIFASLEGAPGDPPPVLLDQFNFQQIQHYLRRVPGNTKLTRPLTHFETLCSRGQRVEHAVSTFYLLIRGVGPVVPSYMGRWERELGEEITQEQWNKILILVHSGSQAMAIVETSFKLLTFWYRSPHLLCRIGASDTARCWRGCLQTGTYLHVWWSCPHLAPYWRMVRDMIKDKCDYDLPFTPKTFLLLVIDLPAAALKKSLLLRILLCARLLIPAHWRSATIPTRAELMARVSGLRGAEETMVLSADARERFTQTWFYWGG</sequence>
<dbReference type="SUPFAM" id="SSF56672">
    <property type="entry name" value="DNA/RNA polymerases"/>
    <property type="match status" value="1"/>
</dbReference>
<reference evidence="2" key="2">
    <citation type="submission" date="2025-09" db="UniProtKB">
        <authorList>
            <consortium name="Ensembl"/>
        </authorList>
    </citation>
    <scope>IDENTIFICATION</scope>
</reference>
<feature type="domain" description="Reverse transcriptase" evidence="1">
    <location>
        <begin position="505"/>
        <end position="779"/>
    </location>
</feature>
<evidence type="ECO:0000313" key="3">
    <source>
        <dbReference type="Proteomes" id="UP000694569"/>
    </source>
</evidence>
<evidence type="ECO:0000313" key="2">
    <source>
        <dbReference type="Ensembl" id="ENSLLEP00000044313.1"/>
    </source>
</evidence>
<reference evidence="2" key="1">
    <citation type="submission" date="2025-08" db="UniProtKB">
        <authorList>
            <consortium name="Ensembl"/>
        </authorList>
    </citation>
    <scope>IDENTIFICATION</scope>
</reference>
<evidence type="ECO:0000259" key="1">
    <source>
        <dbReference type="PROSITE" id="PS50878"/>
    </source>
</evidence>
<name>A0A8C5QY22_9ANUR</name>
<dbReference type="InterPro" id="IPR043502">
    <property type="entry name" value="DNA/RNA_pol_sf"/>
</dbReference>
<dbReference type="Proteomes" id="UP000694569">
    <property type="component" value="Unplaced"/>
</dbReference>
<dbReference type="OrthoDB" id="1937528at2759"/>
<dbReference type="AlphaFoldDB" id="A0A8C5QY22"/>
<dbReference type="SUPFAM" id="SSF56219">
    <property type="entry name" value="DNase I-like"/>
    <property type="match status" value="1"/>
</dbReference>
<proteinExistence type="predicted"/>
<accession>A0A8C5QY22</accession>
<dbReference type="InterPro" id="IPR005135">
    <property type="entry name" value="Endo/exonuclease/phosphatase"/>
</dbReference>
<keyword evidence="3" id="KW-1185">Reference proteome</keyword>
<dbReference type="Pfam" id="PF00078">
    <property type="entry name" value="RVT_1"/>
    <property type="match status" value="1"/>
</dbReference>